<dbReference type="InterPro" id="IPR013783">
    <property type="entry name" value="Ig-like_fold"/>
</dbReference>
<evidence type="ECO:0000313" key="5">
    <source>
        <dbReference type="Proteomes" id="UP000285301"/>
    </source>
</evidence>
<reference evidence="1" key="2">
    <citation type="submission" date="2018-11" db="EMBL/GenBank/DDBJ databases">
        <title>Trombidioid mite genomics.</title>
        <authorList>
            <person name="Dong X."/>
        </authorList>
    </citation>
    <scope>NUCLEOTIDE SEQUENCE</scope>
    <source>
        <strain evidence="1">UoL-WK</strain>
    </source>
</reference>
<reference evidence="1 5" key="1">
    <citation type="journal article" date="2018" name="Gigascience">
        <title>Genomes of trombidid mites reveal novel predicted allergens and laterally-transferred genes associated with secondary metabolism.</title>
        <authorList>
            <person name="Dong X."/>
            <person name="Chaisiri K."/>
            <person name="Xia D."/>
            <person name="Armstrong S.D."/>
            <person name="Fang Y."/>
            <person name="Donnelly M.J."/>
            <person name="Kadowaki T."/>
            <person name="McGarry J.W."/>
            <person name="Darby A.C."/>
            <person name="Makepeace B.L."/>
        </authorList>
    </citation>
    <scope>NUCLEOTIDE SEQUENCE [LARGE SCALE GENOMIC DNA]</scope>
    <source>
        <strain evidence="1">UoL-WK</strain>
    </source>
</reference>
<evidence type="ECO:0000313" key="1">
    <source>
        <dbReference type="EMBL" id="RWS02167.1"/>
    </source>
</evidence>
<dbReference type="EMBL" id="NCKU01007920">
    <property type="protein sequence ID" value="RWS02279.1"/>
    <property type="molecule type" value="Genomic_DNA"/>
</dbReference>
<evidence type="ECO:0008006" key="6">
    <source>
        <dbReference type="Google" id="ProtNLM"/>
    </source>
</evidence>
<gene>
    <name evidence="4" type="ORF">B4U79_18420</name>
    <name evidence="3" type="ORF">B4U79_18504</name>
    <name evidence="2" type="ORF">B4U79_18505</name>
    <name evidence="1" type="ORF">B4U79_18517</name>
</gene>
<dbReference type="SUPFAM" id="SSF48726">
    <property type="entry name" value="Immunoglobulin"/>
    <property type="match status" value="1"/>
</dbReference>
<keyword evidence="5" id="KW-1185">Reference proteome</keyword>
<evidence type="ECO:0000313" key="2">
    <source>
        <dbReference type="EMBL" id="RWS02279.1"/>
    </source>
</evidence>
<dbReference type="EMBL" id="NCKU01007919">
    <property type="protein sequence ID" value="RWS02281.1"/>
    <property type="molecule type" value="Genomic_DNA"/>
</dbReference>
<sequence>MVISSFTVFDDLILNQMKISISYLLNAAWVKVIGTYDYQQPIPPFECANRCYYSYINALNDFRYRVITIGQTSILHIYDFQNSDYGIYRCTATGLATDGSTNTLYQVIEFIGRNK</sequence>
<dbReference type="EMBL" id="NCKU01008066">
    <property type="protein sequence ID" value="RWS02167.1"/>
    <property type="molecule type" value="Genomic_DNA"/>
</dbReference>
<evidence type="ECO:0000313" key="4">
    <source>
        <dbReference type="EMBL" id="RWS03583.1"/>
    </source>
</evidence>
<protein>
    <recommendedName>
        <fullName evidence="6">Ig-like domain-containing protein</fullName>
    </recommendedName>
</protein>
<dbReference type="InterPro" id="IPR036179">
    <property type="entry name" value="Ig-like_dom_sf"/>
</dbReference>
<name>A0A3S3Q2D4_9ACAR</name>
<dbReference type="AlphaFoldDB" id="A0A3S3Q2D4"/>
<dbReference type="EMBL" id="NCKU01006351">
    <property type="protein sequence ID" value="RWS03583.1"/>
    <property type="molecule type" value="Genomic_DNA"/>
</dbReference>
<dbReference type="OrthoDB" id="6513029at2759"/>
<proteinExistence type="predicted"/>
<organism evidence="1 5">
    <name type="scientific">Dinothrombium tinctorium</name>
    <dbReference type="NCBI Taxonomy" id="1965070"/>
    <lineage>
        <taxon>Eukaryota</taxon>
        <taxon>Metazoa</taxon>
        <taxon>Ecdysozoa</taxon>
        <taxon>Arthropoda</taxon>
        <taxon>Chelicerata</taxon>
        <taxon>Arachnida</taxon>
        <taxon>Acari</taxon>
        <taxon>Acariformes</taxon>
        <taxon>Trombidiformes</taxon>
        <taxon>Prostigmata</taxon>
        <taxon>Anystina</taxon>
        <taxon>Parasitengona</taxon>
        <taxon>Trombidioidea</taxon>
        <taxon>Trombidiidae</taxon>
        <taxon>Dinothrombium</taxon>
    </lineage>
</organism>
<accession>A0A3S3Q2D4</accession>
<comment type="caution">
    <text evidence="1">The sequence shown here is derived from an EMBL/GenBank/DDBJ whole genome shotgun (WGS) entry which is preliminary data.</text>
</comment>
<dbReference type="Proteomes" id="UP000285301">
    <property type="component" value="Unassembled WGS sequence"/>
</dbReference>
<dbReference type="Gene3D" id="2.60.40.10">
    <property type="entry name" value="Immunoglobulins"/>
    <property type="match status" value="1"/>
</dbReference>
<evidence type="ECO:0000313" key="3">
    <source>
        <dbReference type="EMBL" id="RWS02281.1"/>
    </source>
</evidence>